<dbReference type="PANTHER" id="PTHR35990:SF1">
    <property type="entry name" value="GAG1AT PROTEIN"/>
    <property type="match status" value="1"/>
</dbReference>
<feature type="transmembrane region" description="Helical" evidence="2">
    <location>
        <begin position="60"/>
        <end position="78"/>
    </location>
</feature>
<proteinExistence type="predicted"/>
<feature type="region of interest" description="Disordered" evidence="1">
    <location>
        <begin position="1"/>
        <end position="41"/>
    </location>
</feature>
<evidence type="ECO:0000256" key="1">
    <source>
        <dbReference type="SAM" id="MobiDB-lite"/>
    </source>
</evidence>
<keyword evidence="2" id="KW-0472">Membrane</keyword>
<evidence type="ECO:0008006" key="5">
    <source>
        <dbReference type="Google" id="ProtNLM"/>
    </source>
</evidence>
<dbReference type="OrthoDB" id="1881135at2759"/>
<protein>
    <recommendedName>
        <fullName evidence="5">Transmembrane protein</fullName>
    </recommendedName>
</protein>
<evidence type="ECO:0000313" key="4">
    <source>
        <dbReference type="Proteomes" id="UP000265515"/>
    </source>
</evidence>
<dbReference type="PANTHER" id="PTHR35990">
    <property type="entry name" value="GAG1AT PROTEIN"/>
    <property type="match status" value="1"/>
</dbReference>
<feature type="compositionally biased region" description="Low complexity" evidence="1">
    <location>
        <begin position="22"/>
        <end position="39"/>
    </location>
</feature>
<dbReference type="OMA" id="PLSHEDY"/>
<evidence type="ECO:0000256" key="2">
    <source>
        <dbReference type="SAM" id="Phobius"/>
    </source>
</evidence>
<keyword evidence="2" id="KW-0812">Transmembrane</keyword>
<dbReference type="Gramene" id="GBG58897">
    <property type="protein sequence ID" value="GBG58897"/>
    <property type="gene ID" value="CBR_g24249"/>
</dbReference>
<keyword evidence="4" id="KW-1185">Reference proteome</keyword>
<evidence type="ECO:0000313" key="3">
    <source>
        <dbReference type="EMBL" id="GBG58897.1"/>
    </source>
</evidence>
<dbReference type="AlphaFoldDB" id="A0A388JM70"/>
<gene>
    <name evidence="3" type="ORF">CBR_g24249</name>
</gene>
<keyword evidence="2" id="KW-1133">Transmembrane helix</keyword>
<dbReference type="Proteomes" id="UP000265515">
    <property type="component" value="Unassembled WGS sequence"/>
</dbReference>
<comment type="caution">
    <text evidence="3">The sequence shown here is derived from an EMBL/GenBank/DDBJ whole genome shotgun (WGS) entry which is preliminary data.</text>
</comment>
<name>A0A388JM70_CHABU</name>
<accession>A0A388JM70</accession>
<dbReference type="EMBL" id="BFEA01000002">
    <property type="protein sequence ID" value="GBG58897.1"/>
    <property type="molecule type" value="Genomic_DNA"/>
</dbReference>
<sequence>MAAPTPSGSPTPNPAPVTTIKAPPSTSATAPSASASRAAQQLPAKQTRWSSFLYSGSRKHVALGLFVIGGVAALPWALQRRGKPLSHEDYQELAEKARRARLAVSASTSPSVKQ</sequence>
<organism evidence="3 4">
    <name type="scientific">Chara braunii</name>
    <name type="common">Braun's stonewort</name>
    <dbReference type="NCBI Taxonomy" id="69332"/>
    <lineage>
        <taxon>Eukaryota</taxon>
        <taxon>Viridiplantae</taxon>
        <taxon>Streptophyta</taxon>
        <taxon>Charophyceae</taxon>
        <taxon>Charales</taxon>
        <taxon>Characeae</taxon>
        <taxon>Chara</taxon>
    </lineage>
</organism>
<reference evidence="3 4" key="1">
    <citation type="journal article" date="2018" name="Cell">
        <title>The Chara Genome: Secondary Complexity and Implications for Plant Terrestrialization.</title>
        <authorList>
            <person name="Nishiyama T."/>
            <person name="Sakayama H."/>
            <person name="Vries J.D."/>
            <person name="Buschmann H."/>
            <person name="Saint-Marcoux D."/>
            <person name="Ullrich K.K."/>
            <person name="Haas F.B."/>
            <person name="Vanderstraeten L."/>
            <person name="Becker D."/>
            <person name="Lang D."/>
            <person name="Vosolsobe S."/>
            <person name="Rombauts S."/>
            <person name="Wilhelmsson P.K.I."/>
            <person name="Janitza P."/>
            <person name="Kern R."/>
            <person name="Heyl A."/>
            <person name="Rumpler F."/>
            <person name="Villalobos L.I.A.C."/>
            <person name="Clay J.M."/>
            <person name="Skokan R."/>
            <person name="Toyoda A."/>
            <person name="Suzuki Y."/>
            <person name="Kagoshima H."/>
            <person name="Schijlen E."/>
            <person name="Tajeshwar N."/>
            <person name="Catarino B."/>
            <person name="Hetherington A.J."/>
            <person name="Saltykova A."/>
            <person name="Bonnot C."/>
            <person name="Breuninger H."/>
            <person name="Symeonidi A."/>
            <person name="Radhakrishnan G.V."/>
            <person name="Van Nieuwerburgh F."/>
            <person name="Deforce D."/>
            <person name="Chang C."/>
            <person name="Karol K.G."/>
            <person name="Hedrich R."/>
            <person name="Ulvskov P."/>
            <person name="Glockner G."/>
            <person name="Delwiche C.F."/>
            <person name="Petrasek J."/>
            <person name="Van de Peer Y."/>
            <person name="Friml J."/>
            <person name="Beilby M."/>
            <person name="Dolan L."/>
            <person name="Kohara Y."/>
            <person name="Sugano S."/>
            <person name="Fujiyama A."/>
            <person name="Delaux P.-M."/>
            <person name="Quint M."/>
            <person name="TheiBen G."/>
            <person name="Hagemann M."/>
            <person name="Harholt J."/>
            <person name="Dunand C."/>
            <person name="Zachgo S."/>
            <person name="Langdale J."/>
            <person name="Maumus F."/>
            <person name="Straeten D.V.D."/>
            <person name="Gould S.B."/>
            <person name="Rensing S.A."/>
        </authorList>
    </citation>
    <scope>NUCLEOTIDE SEQUENCE [LARGE SCALE GENOMIC DNA]</scope>
    <source>
        <strain evidence="3 4">S276</strain>
    </source>
</reference>